<sequence length="470" mass="50853">MTTRQSASLAENGEAKRGKFDLKPKTSPSCGEEASAFRPKLFTRIASPLRPALAALSLMAAVTSGAAHAAIVQVMPGNDLQSTIAAAAPGDTLQLAAGEYPGNIVIDKPLTLQGPDDRAAVIIGERRGRTIWIQAPDVALRQLTVRHSGLSLPDMDAGIFLDKSAHQALIEHNDILDNLVGVYVWGPKNAIVHSNRIVGQTGLRVNERGNGVTIWNSPGSKIIGNDISEGRDGIYSNASRQNIFSGNTFTKVRYAVHYMYTDNSEVSDNISIGNEIAYALMFSRFLTVRNNIGMGNMNQGLQLNGTQQSTIENNVIDGGEKAVFLYNSNFNRIAHNIFKNSDIGVHYTAGSQGNEITGNAFISNQNQVKYVGTRYLEWSVDGHGNYWSDHSAFDLDGDGIGDTAYRPNGIIDQVLWRAPSARLLLNSPAVSIVRWAQTQFPAILPGGVMDSAPLMAVPDTPTLKKYESLK</sequence>
<feature type="compositionally biased region" description="Basic and acidic residues" evidence="1">
    <location>
        <begin position="13"/>
        <end position="24"/>
    </location>
</feature>
<evidence type="ECO:0000259" key="2">
    <source>
        <dbReference type="SMART" id="SM00722"/>
    </source>
</evidence>
<keyword evidence="4" id="KW-1185">Reference proteome</keyword>
<dbReference type="SUPFAM" id="SSF51126">
    <property type="entry name" value="Pectin lyase-like"/>
    <property type="match status" value="1"/>
</dbReference>
<dbReference type="SMART" id="SM00722">
    <property type="entry name" value="CASH"/>
    <property type="match status" value="2"/>
</dbReference>
<dbReference type="AlphaFoldDB" id="A0A4R3V1C5"/>
<evidence type="ECO:0000313" key="4">
    <source>
        <dbReference type="Proteomes" id="UP000294692"/>
    </source>
</evidence>
<dbReference type="Pfam" id="PF05048">
    <property type="entry name" value="NosD"/>
    <property type="match status" value="1"/>
</dbReference>
<accession>A0A4R3V1C5</accession>
<dbReference type="Gene3D" id="2.160.20.10">
    <property type="entry name" value="Single-stranded right-handed beta-helix, Pectin lyase-like"/>
    <property type="match status" value="1"/>
</dbReference>
<feature type="region of interest" description="Disordered" evidence="1">
    <location>
        <begin position="1"/>
        <end position="33"/>
    </location>
</feature>
<feature type="domain" description="Carbohydrate-binding/sugar hydrolysis" evidence="2">
    <location>
        <begin position="87"/>
        <end position="237"/>
    </location>
</feature>
<protein>
    <submittedName>
        <fullName evidence="3">Nitrous oxidase accessory protein</fullName>
    </submittedName>
</protein>
<dbReference type="InterPro" id="IPR011050">
    <property type="entry name" value="Pectin_lyase_fold/virulence"/>
</dbReference>
<dbReference type="InterPro" id="IPR026464">
    <property type="entry name" value="NosD_copper_fam"/>
</dbReference>
<dbReference type="InterPro" id="IPR006626">
    <property type="entry name" value="PbH1"/>
</dbReference>
<evidence type="ECO:0000313" key="3">
    <source>
        <dbReference type="EMBL" id="TCU98555.1"/>
    </source>
</evidence>
<dbReference type="NCBIfam" id="TIGR03804">
    <property type="entry name" value="para_beta_helix"/>
    <property type="match status" value="1"/>
</dbReference>
<dbReference type="RefSeq" id="WP_243650872.1">
    <property type="nucleotide sequence ID" value="NZ_JBHRVM010000001.1"/>
</dbReference>
<dbReference type="Proteomes" id="UP000294692">
    <property type="component" value="Unassembled WGS sequence"/>
</dbReference>
<comment type="caution">
    <text evidence="3">The sequence shown here is derived from an EMBL/GenBank/DDBJ whole genome shotgun (WGS) entry which is preliminary data.</text>
</comment>
<dbReference type="SMART" id="SM00710">
    <property type="entry name" value="PbH1"/>
    <property type="match status" value="9"/>
</dbReference>
<dbReference type="EMBL" id="SMBX01000005">
    <property type="protein sequence ID" value="TCU98555.1"/>
    <property type="molecule type" value="Genomic_DNA"/>
</dbReference>
<dbReference type="NCBIfam" id="TIGR04247">
    <property type="entry name" value="NosD_copper_fam"/>
    <property type="match status" value="1"/>
</dbReference>
<dbReference type="InterPro" id="IPR012334">
    <property type="entry name" value="Pectin_lyas_fold"/>
</dbReference>
<proteinExistence type="predicted"/>
<evidence type="ECO:0000256" key="1">
    <source>
        <dbReference type="SAM" id="MobiDB-lite"/>
    </source>
</evidence>
<feature type="domain" description="Carbohydrate-binding/sugar hydrolysis" evidence="2">
    <location>
        <begin position="243"/>
        <end position="413"/>
    </location>
</feature>
<name>A0A4R3V1C5_9BURK</name>
<organism evidence="3 4">
    <name type="scientific">Paracandidimonas soli</name>
    <dbReference type="NCBI Taxonomy" id="1917182"/>
    <lineage>
        <taxon>Bacteria</taxon>
        <taxon>Pseudomonadati</taxon>
        <taxon>Pseudomonadota</taxon>
        <taxon>Betaproteobacteria</taxon>
        <taxon>Burkholderiales</taxon>
        <taxon>Alcaligenaceae</taxon>
        <taxon>Paracandidimonas</taxon>
    </lineage>
</organism>
<dbReference type="InterPro" id="IPR006633">
    <property type="entry name" value="Carb-bd_sugar_hydrolysis-dom"/>
</dbReference>
<dbReference type="InterPro" id="IPR022441">
    <property type="entry name" value="Para_beta_helix_rpt-2"/>
</dbReference>
<reference evidence="3 4" key="1">
    <citation type="submission" date="2019-03" db="EMBL/GenBank/DDBJ databases">
        <title>Genomic Encyclopedia of Type Strains, Phase IV (KMG-IV): sequencing the most valuable type-strain genomes for metagenomic binning, comparative biology and taxonomic classification.</title>
        <authorList>
            <person name="Goeker M."/>
        </authorList>
    </citation>
    <scope>NUCLEOTIDE SEQUENCE [LARGE SCALE GENOMIC DNA]</scope>
    <source>
        <strain evidence="3 4">DSM 100048</strain>
    </source>
</reference>
<gene>
    <name evidence="3" type="ORF">EV686_105257</name>
</gene>
<dbReference type="InterPro" id="IPR007742">
    <property type="entry name" value="NosD_dom"/>
</dbReference>